<dbReference type="EMBL" id="MRVG01000005">
    <property type="protein sequence ID" value="PMB68539.1"/>
    <property type="molecule type" value="Genomic_DNA"/>
</dbReference>
<dbReference type="AlphaFoldDB" id="A0A2N6NMP0"/>
<gene>
    <name evidence="1" type="ORF">BM221_005118</name>
</gene>
<reference evidence="1 2" key="1">
    <citation type="journal article" date="2016" name="Appl. Microbiol. Biotechnol.">
        <title>Characterization of T-DNA insertion mutants with decreased virulence in the entomopathogenic fungus Beauveria bassiana JEF-007.</title>
        <authorList>
            <person name="Kim S."/>
            <person name="Lee S.J."/>
            <person name="Nai Y.S."/>
            <person name="Yu J.S."/>
            <person name="Lee M.R."/>
            <person name="Yang Y.T."/>
            <person name="Kim J.S."/>
        </authorList>
    </citation>
    <scope>NUCLEOTIDE SEQUENCE [LARGE SCALE GENOMIC DNA]</scope>
    <source>
        <strain evidence="1 2">JEF-007</strain>
    </source>
</reference>
<dbReference type="Proteomes" id="UP000235728">
    <property type="component" value="Unassembled WGS sequence"/>
</dbReference>
<proteinExistence type="predicted"/>
<sequence>MTAAWTVRVLALCIHNTDMPNELKRTNSFASQRSSGTVRSHSARIYEDDWYGLGADGRAAAENIS</sequence>
<name>A0A2N6NMP0_BEABA</name>
<comment type="caution">
    <text evidence="1">The sequence shown here is derived from an EMBL/GenBank/DDBJ whole genome shotgun (WGS) entry which is preliminary data.</text>
</comment>
<accession>A0A2N6NMP0</accession>
<evidence type="ECO:0000313" key="1">
    <source>
        <dbReference type="EMBL" id="PMB68539.1"/>
    </source>
</evidence>
<organism evidence="1 2">
    <name type="scientific">Beauveria bassiana</name>
    <name type="common">White muscardine disease fungus</name>
    <name type="synonym">Tritirachium shiotae</name>
    <dbReference type="NCBI Taxonomy" id="176275"/>
    <lineage>
        <taxon>Eukaryota</taxon>
        <taxon>Fungi</taxon>
        <taxon>Dikarya</taxon>
        <taxon>Ascomycota</taxon>
        <taxon>Pezizomycotina</taxon>
        <taxon>Sordariomycetes</taxon>
        <taxon>Hypocreomycetidae</taxon>
        <taxon>Hypocreales</taxon>
        <taxon>Cordycipitaceae</taxon>
        <taxon>Beauveria</taxon>
    </lineage>
</organism>
<evidence type="ECO:0000313" key="2">
    <source>
        <dbReference type="Proteomes" id="UP000235728"/>
    </source>
</evidence>
<protein>
    <submittedName>
        <fullName evidence="1">Uncharacterized protein</fullName>
    </submittedName>
</protein>